<dbReference type="InterPro" id="IPR009061">
    <property type="entry name" value="DNA-bd_dom_put_sf"/>
</dbReference>
<dbReference type="InterPro" id="IPR011789">
    <property type="entry name" value="CueR"/>
</dbReference>
<evidence type="ECO:0000256" key="1">
    <source>
        <dbReference type="ARBA" id="ARBA00004496"/>
    </source>
</evidence>
<dbReference type="InterPro" id="IPR047057">
    <property type="entry name" value="MerR_fam"/>
</dbReference>
<dbReference type="InterPro" id="IPR000551">
    <property type="entry name" value="MerR-type_HTH_dom"/>
</dbReference>
<dbReference type="PRINTS" id="PR00040">
    <property type="entry name" value="HTHMERR"/>
</dbReference>
<dbReference type="EMBL" id="JBHSMF010000010">
    <property type="protein sequence ID" value="MFC5500156.1"/>
    <property type="molecule type" value="Genomic_DNA"/>
</dbReference>
<dbReference type="Pfam" id="PF00376">
    <property type="entry name" value="MerR"/>
    <property type="match status" value="1"/>
</dbReference>
<dbReference type="Proteomes" id="UP001596037">
    <property type="component" value="Unassembled WGS sequence"/>
</dbReference>
<dbReference type="NCBIfam" id="TIGR02044">
    <property type="entry name" value="CueR"/>
    <property type="match status" value="1"/>
</dbReference>
<dbReference type="PANTHER" id="PTHR30204">
    <property type="entry name" value="REDOX-CYCLING DRUG-SENSING TRANSCRIPTIONAL ACTIVATOR SOXR"/>
    <property type="match status" value="1"/>
</dbReference>
<dbReference type="PROSITE" id="PS50937">
    <property type="entry name" value="HTH_MERR_2"/>
    <property type="match status" value="1"/>
</dbReference>
<gene>
    <name evidence="7" type="primary">cueR</name>
    <name evidence="7" type="ORF">ACFPOE_21620</name>
</gene>
<dbReference type="CDD" id="cd01108">
    <property type="entry name" value="HTH_CueR"/>
    <property type="match status" value="1"/>
</dbReference>
<evidence type="ECO:0000256" key="2">
    <source>
        <dbReference type="ARBA" id="ARBA00022490"/>
    </source>
</evidence>
<organism evidence="7 8">
    <name type="scientific">Caenimonas terrae</name>
    <dbReference type="NCBI Taxonomy" id="696074"/>
    <lineage>
        <taxon>Bacteria</taxon>
        <taxon>Pseudomonadati</taxon>
        <taxon>Pseudomonadota</taxon>
        <taxon>Betaproteobacteria</taxon>
        <taxon>Burkholderiales</taxon>
        <taxon>Comamonadaceae</taxon>
        <taxon>Caenimonas</taxon>
    </lineage>
</organism>
<dbReference type="PANTHER" id="PTHR30204:SF94">
    <property type="entry name" value="HEAVY METAL-DEPENDENT TRANSCRIPTIONAL REGULATOR HI_0293-RELATED"/>
    <property type="match status" value="1"/>
</dbReference>
<keyword evidence="2" id="KW-0963">Cytoplasm</keyword>
<proteinExistence type="predicted"/>
<evidence type="ECO:0000256" key="3">
    <source>
        <dbReference type="ARBA" id="ARBA00023015"/>
    </source>
</evidence>
<dbReference type="SMART" id="SM00422">
    <property type="entry name" value="HTH_MERR"/>
    <property type="match status" value="1"/>
</dbReference>
<evidence type="ECO:0000256" key="5">
    <source>
        <dbReference type="ARBA" id="ARBA00023163"/>
    </source>
</evidence>
<keyword evidence="5" id="KW-0804">Transcription</keyword>
<keyword evidence="3" id="KW-0805">Transcription regulation</keyword>
<evidence type="ECO:0000313" key="7">
    <source>
        <dbReference type="EMBL" id="MFC5500156.1"/>
    </source>
</evidence>
<keyword evidence="4" id="KW-0238">DNA-binding</keyword>
<dbReference type="InterPro" id="IPR015358">
    <property type="entry name" value="Tscrpt_reg_MerR_DNA-bd"/>
</dbReference>
<dbReference type="RefSeq" id="WP_376852397.1">
    <property type="nucleotide sequence ID" value="NZ_JBHSMF010000010.1"/>
</dbReference>
<dbReference type="Gene3D" id="1.10.1660.10">
    <property type="match status" value="1"/>
</dbReference>
<keyword evidence="8" id="KW-1185">Reference proteome</keyword>
<reference evidence="8" key="1">
    <citation type="journal article" date="2019" name="Int. J. Syst. Evol. Microbiol.">
        <title>The Global Catalogue of Microorganisms (GCM) 10K type strain sequencing project: providing services to taxonomists for standard genome sequencing and annotation.</title>
        <authorList>
            <consortium name="The Broad Institute Genomics Platform"/>
            <consortium name="The Broad Institute Genome Sequencing Center for Infectious Disease"/>
            <person name="Wu L."/>
            <person name="Ma J."/>
        </authorList>
    </citation>
    <scope>NUCLEOTIDE SEQUENCE [LARGE SCALE GENOMIC DNA]</scope>
    <source>
        <strain evidence="8">CCUG 57401</strain>
    </source>
</reference>
<dbReference type="SUPFAM" id="SSF46955">
    <property type="entry name" value="Putative DNA-binding domain"/>
    <property type="match status" value="1"/>
</dbReference>
<feature type="domain" description="HTH merR-type" evidence="6">
    <location>
        <begin position="6"/>
        <end position="75"/>
    </location>
</feature>
<protein>
    <submittedName>
        <fullName evidence="7">Cu(I)-responsive transcriptional regulator</fullName>
    </submittedName>
</protein>
<evidence type="ECO:0000313" key="8">
    <source>
        <dbReference type="Proteomes" id="UP001596037"/>
    </source>
</evidence>
<comment type="subcellular location">
    <subcellularLocation>
        <location evidence="1">Cytoplasm</location>
    </subcellularLocation>
</comment>
<comment type="caution">
    <text evidence="7">The sequence shown here is derived from an EMBL/GenBank/DDBJ whole genome shotgun (WGS) entry which is preliminary data.</text>
</comment>
<accession>A0ABW0NJH1</accession>
<dbReference type="PROSITE" id="PS00552">
    <property type="entry name" value="HTH_MERR_1"/>
    <property type="match status" value="1"/>
</dbReference>
<sequence length="139" mass="15625">MNATGPYNVGEAARLSNVSAKMVRHYESLGLLPTVTRTDSGYRQYTDKEVHTLRFIRRARDLGFSMAEIAELLALWQNRRRPSASVKRIATEHVAALDAKMAEMAAMRKTLQHLVHCCHGDDRPDCPILDELAGERPAH</sequence>
<evidence type="ECO:0000256" key="4">
    <source>
        <dbReference type="ARBA" id="ARBA00023125"/>
    </source>
</evidence>
<name>A0ABW0NJH1_9BURK</name>
<dbReference type="Pfam" id="PF09278">
    <property type="entry name" value="MerR-DNA-bind"/>
    <property type="match status" value="1"/>
</dbReference>
<evidence type="ECO:0000259" key="6">
    <source>
        <dbReference type="PROSITE" id="PS50937"/>
    </source>
</evidence>